<dbReference type="HAMAP" id="MF_00027">
    <property type="entry name" value="CobB_CbiA"/>
    <property type="match status" value="1"/>
</dbReference>
<keyword evidence="5 7" id="KW-0460">Magnesium</keyword>
<dbReference type="InterPro" id="IPR015421">
    <property type="entry name" value="PyrdxlP-dep_Trfase_major"/>
</dbReference>
<evidence type="ECO:0000256" key="3">
    <source>
        <dbReference type="ARBA" id="ARBA00022741"/>
    </source>
</evidence>
<feature type="domain" description="Aminotransferase class I/classII large" evidence="8">
    <location>
        <begin position="479"/>
        <end position="784"/>
    </location>
</feature>
<dbReference type="InterPro" id="IPR002586">
    <property type="entry name" value="CobQ/CobB/MinD/ParA_Nub-bd_dom"/>
</dbReference>
<dbReference type="NCBIfam" id="NF005915">
    <property type="entry name" value="PRK07908.1"/>
    <property type="match status" value="1"/>
</dbReference>
<sequence>MVTTPLPRIVVAAPASGHGKTTVATGLMAALAAQGMQVSGHKVGPDYIDPSYHAMATGRPGRNLDPFMVGAQQIVPLLLHGAAAADVAVIEGVMGLFDGRLGTDGESSTAHVAALTSTPVVLVVDISHASRTHAAVVAGLAGFDPAVRIAGVILNKCRTDRHADEVREALRRTGIPVVGVLPRDTGVETPSRHLGLIPAGERTESAATLDRLAEVISAHVDLDAVAAIAATAPPLDGPAWDAAAEVTAPSAAAPMVAMAGGRAFTFRYAEVEELLRAAGCTVVDFDPLTDPALPPGTAGIYLGGGFPEVHAAALAGNPSLVAELRTAIASGVPTVAECAGLAYLCRTLDDTPAVGAVDAAAAMTPRLTLGYRTATAPADSLLGRLGEEVTGHEFHRTRVTPHAGGIGGTDDYGPAWLLPTAPDGFAGPTLHASYLHVHWAGHPQLAQRFADAVHRRAASTRAPAADMMRHHGDAETGPDLLDFAVNVYPGPRPGWLNTALRGALDDADAYPDPTEARAALAARHRRPTQEVLPTAGTAEAFHLVAGLRRWRRPVVVHPQFTEPHNALTDAGHTVTTVLCRPDDGFGLHPAAVPDDADLVVVGNPTNPTGVLHSAAAIRRLLRPGRVVLVDEAFLDAVPGEPETLTGDRSAGLLVARSLTKHWSIPGIRAGYLLGDPSLIADAARRQTPWSVSTPALAAMVACSGAHAGVESRRRATELQQWRAQLTEGLAHLGVRYVAGRAPFVLARVGGGVHATLRDRGIAVRRADTFPGLDDGWIRIAVRAPAATQRLLGELDRLLLKPRGEDHGDHGIRVPGGERAVTSR</sequence>
<dbReference type="Pfam" id="PF00155">
    <property type="entry name" value="Aminotran_1_2"/>
    <property type="match status" value="1"/>
</dbReference>
<organism evidence="11 12">
    <name type="scientific">Mycolicibacterium austroafricanum</name>
    <name type="common">Mycobacterium austroafricanum</name>
    <dbReference type="NCBI Taxonomy" id="39687"/>
    <lineage>
        <taxon>Bacteria</taxon>
        <taxon>Bacillati</taxon>
        <taxon>Actinomycetota</taxon>
        <taxon>Actinomycetes</taxon>
        <taxon>Mycobacteriales</taxon>
        <taxon>Mycobacteriaceae</taxon>
        <taxon>Mycolicibacterium</taxon>
    </lineage>
</organism>
<comment type="cofactor">
    <cofactor evidence="1 7">
        <name>Mg(2+)</name>
        <dbReference type="ChEBI" id="CHEBI:18420"/>
    </cofactor>
</comment>
<dbReference type="PROSITE" id="PS00105">
    <property type="entry name" value="AA_TRANSFER_CLASS_1"/>
    <property type="match status" value="1"/>
</dbReference>
<feature type="domain" description="CobQ/CobB/MinD/ParA nucleotide binding" evidence="9">
    <location>
        <begin position="9"/>
        <end position="194"/>
    </location>
</feature>
<gene>
    <name evidence="7" type="primary">cobB</name>
    <name evidence="11" type="ORF">QYF68_04740</name>
</gene>
<comment type="similarity">
    <text evidence="7">Belongs to the CobB/CbiA family.</text>
</comment>
<dbReference type="NCBIfam" id="NF002204">
    <property type="entry name" value="PRK01077.1"/>
    <property type="match status" value="1"/>
</dbReference>
<dbReference type="Gene3D" id="3.90.1150.10">
    <property type="entry name" value="Aspartate Aminotransferase, domain 1"/>
    <property type="match status" value="1"/>
</dbReference>
<dbReference type="InterPro" id="IPR027417">
    <property type="entry name" value="P-loop_NTPase"/>
</dbReference>
<protein>
    <recommendedName>
        <fullName evidence="7">Hydrogenobyrinate a,c-diamide synthase</fullName>
        <ecNumber evidence="7">6.3.5.9</ecNumber>
    </recommendedName>
    <alternativeName>
        <fullName evidence="7">Hydrogenobyrinic acid a,c-diamide synthase</fullName>
    </alternativeName>
</protein>
<comment type="pathway">
    <text evidence="7">Cofactor biosynthesis; adenosylcobalamin biosynthesis; cob(II)yrinate a,c-diamide from precorrin-2 (aerobic route): step 9/10.</text>
</comment>
<evidence type="ECO:0000256" key="5">
    <source>
        <dbReference type="ARBA" id="ARBA00022842"/>
    </source>
</evidence>
<keyword evidence="7" id="KW-0169">Cobalamin biosynthesis</keyword>
<dbReference type="InterPro" id="IPR029062">
    <property type="entry name" value="Class_I_gatase-like"/>
</dbReference>
<name>A0ABT8H8Q5_MYCAO</name>
<evidence type="ECO:0000259" key="8">
    <source>
        <dbReference type="Pfam" id="PF00155"/>
    </source>
</evidence>
<dbReference type="InterPro" id="IPR015424">
    <property type="entry name" value="PyrdxlP-dep_Trfase"/>
</dbReference>
<comment type="catalytic activity">
    <reaction evidence="7">
        <text>hydrogenobyrinate + 2 L-glutamine + 2 ATP + 2 H2O = hydrogenobyrinate a,c-diamide + 2 L-glutamate + 2 ADP + 2 phosphate + 2 H(+)</text>
        <dbReference type="Rhea" id="RHEA:12544"/>
        <dbReference type="ChEBI" id="CHEBI:15377"/>
        <dbReference type="ChEBI" id="CHEBI:15378"/>
        <dbReference type="ChEBI" id="CHEBI:29985"/>
        <dbReference type="ChEBI" id="CHEBI:30616"/>
        <dbReference type="ChEBI" id="CHEBI:43474"/>
        <dbReference type="ChEBI" id="CHEBI:58359"/>
        <dbReference type="ChEBI" id="CHEBI:77873"/>
        <dbReference type="ChEBI" id="CHEBI:77874"/>
        <dbReference type="ChEBI" id="CHEBI:456216"/>
        <dbReference type="EC" id="6.3.5.9"/>
    </reaction>
</comment>
<dbReference type="Gene3D" id="3.40.640.10">
    <property type="entry name" value="Type I PLP-dependent aspartate aminotransferase-like (Major domain)"/>
    <property type="match status" value="1"/>
</dbReference>
<dbReference type="Proteomes" id="UP001172687">
    <property type="component" value="Unassembled WGS sequence"/>
</dbReference>
<dbReference type="EC" id="6.3.5.9" evidence="7"/>
<dbReference type="PANTHER" id="PTHR43873">
    <property type="entry name" value="COBYRINATE A,C-DIAMIDE SYNTHASE"/>
    <property type="match status" value="1"/>
</dbReference>
<dbReference type="Pfam" id="PF01656">
    <property type="entry name" value="CbiA"/>
    <property type="match status" value="1"/>
</dbReference>
<evidence type="ECO:0000259" key="10">
    <source>
        <dbReference type="Pfam" id="PF07685"/>
    </source>
</evidence>
<dbReference type="Pfam" id="PF07685">
    <property type="entry name" value="GATase_3"/>
    <property type="match status" value="1"/>
</dbReference>
<dbReference type="Gene3D" id="3.40.50.300">
    <property type="entry name" value="P-loop containing nucleotide triphosphate hydrolases"/>
    <property type="match status" value="1"/>
</dbReference>
<feature type="site" description="Increases nucleophilicity of active site Cys" evidence="7">
    <location>
        <position position="436"/>
    </location>
</feature>
<keyword evidence="6 7" id="KW-0315">Glutamine amidotransferase</keyword>
<dbReference type="PROSITE" id="PS51274">
    <property type="entry name" value="GATASE_COBBQ"/>
    <property type="match status" value="1"/>
</dbReference>
<feature type="active site" description="Nucleophile" evidence="7">
    <location>
        <position position="338"/>
    </location>
</feature>
<keyword evidence="2 7" id="KW-0436">Ligase</keyword>
<evidence type="ECO:0000256" key="4">
    <source>
        <dbReference type="ARBA" id="ARBA00022840"/>
    </source>
</evidence>
<keyword evidence="4 7" id="KW-0067">ATP-binding</keyword>
<keyword evidence="3 7" id="KW-0547">Nucleotide-binding</keyword>
<dbReference type="InterPro" id="IPR004839">
    <property type="entry name" value="Aminotransferase_I/II_large"/>
</dbReference>
<comment type="domain">
    <text evidence="7">Comprises of two domains. The C-terminal domain contains the binding site for glutamine and catalyzes the hydrolysis of this substrate to glutamate and ammonia. The N-terminal domain is anticipated to bind ATP and hydrogenobyrinate and catalyzes the ultimate synthesis of the diamide product. The ammonia produced via the glutaminase domain is probably translocated to the adjacent domain via a molecular tunnel, where it reacts with an activated intermediate.</text>
</comment>
<evidence type="ECO:0000256" key="2">
    <source>
        <dbReference type="ARBA" id="ARBA00022598"/>
    </source>
</evidence>
<comment type="function">
    <text evidence="7">Catalyzes the ATP-dependent amidation of the two carboxylate groups at positions a and c of hydrogenobyrinate, using either L-glutamine or ammonia as the nitrogen source.</text>
</comment>
<evidence type="ECO:0000256" key="7">
    <source>
        <dbReference type="HAMAP-Rule" id="MF_00027"/>
    </source>
</evidence>
<dbReference type="SUPFAM" id="SSF52540">
    <property type="entry name" value="P-loop containing nucleoside triphosphate hydrolases"/>
    <property type="match status" value="1"/>
</dbReference>
<dbReference type="Gene3D" id="3.40.50.880">
    <property type="match status" value="1"/>
</dbReference>
<dbReference type="InterPro" id="IPR004484">
    <property type="entry name" value="CbiA/CobB_synth"/>
</dbReference>
<comment type="miscellaneous">
    <text evidence="7">The a and c carboxylates of hydrogenobyrinate are activated for nucleophilic attack via formation of a phosphorylated intermediate by ATP. CobB catalyzes first the amidation of the c-carboxylate, and then that of the a-carboxylate.</text>
</comment>
<dbReference type="SUPFAM" id="SSF53383">
    <property type="entry name" value="PLP-dependent transferases"/>
    <property type="match status" value="1"/>
</dbReference>
<evidence type="ECO:0000256" key="6">
    <source>
        <dbReference type="ARBA" id="ARBA00022962"/>
    </source>
</evidence>
<dbReference type="InterPro" id="IPR015422">
    <property type="entry name" value="PyrdxlP-dep_Trfase_small"/>
</dbReference>
<dbReference type="EMBL" id="JAUHTC010000021">
    <property type="protein sequence ID" value="MDN4517131.1"/>
    <property type="molecule type" value="Genomic_DNA"/>
</dbReference>
<keyword evidence="12" id="KW-1185">Reference proteome</keyword>
<evidence type="ECO:0000313" key="11">
    <source>
        <dbReference type="EMBL" id="MDN4517131.1"/>
    </source>
</evidence>
<proteinExistence type="inferred from homology"/>
<comment type="caution">
    <text evidence="11">The sequence shown here is derived from an EMBL/GenBank/DDBJ whole genome shotgun (WGS) entry which is preliminary data.</text>
</comment>
<feature type="domain" description="CobB/CobQ-like glutamine amidotransferase" evidence="10">
    <location>
        <begin position="273"/>
        <end position="442"/>
    </location>
</feature>
<dbReference type="CDD" id="cd05388">
    <property type="entry name" value="CobB_N"/>
    <property type="match status" value="1"/>
</dbReference>
<evidence type="ECO:0000313" key="12">
    <source>
        <dbReference type="Proteomes" id="UP001172687"/>
    </source>
</evidence>
<accession>A0ABT8H8Q5</accession>
<dbReference type="InterPro" id="IPR004838">
    <property type="entry name" value="NHTrfase_class1_PyrdxlP-BS"/>
</dbReference>
<dbReference type="InterPro" id="IPR011698">
    <property type="entry name" value="GATase_3"/>
</dbReference>
<dbReference type="SUPFAM" id="SSF52317">
    <property type="entry name" value="Class I glutamine amidotransferase-like"/>
    <property type="match status" value="1"/>
</dbReference>
<reference evidence="11" key="1">
    <citation type="submission" date="2023-07" db="EMBL/GenBank/DDBJ databases">
        <title>Degradation of tert-butanol by M. austroafricanum TBA100.</title>
        <authorList>
            <person name="Helbich S."/>
            <person name="Vainshtein Y."/>
        </authorList>
    </citation>
    <scope>NUCLEOTIDE SEQUENCE</scope>
    <source>
        <strain evidence="11">TBA100</strain>
    </source>
</reference>
<evidence type="ECO:0000256" key="1">
    <source>
        <dbReference type="ARBA" id="ARBA00001946"/>
    </source>
</evidence>
<dbReference type="PANTHER" id="PTHR43873:SF1">
    <property type="entry name" value="COBYRINATE A,C-DIAMIDE SYNTHASE"/>
    <property type="match status" value="1"/>
</dbReference>
<dbReference type="NCBIfam" id="TIGR00379">
    <property type="entry name" value="cobB"/>
    <property type="match status" value="1"/>
</dbReference>
<dbReference type="CDD" id="cd00609">
    <property type="entry name" value="AAT_like"/>
    <property type="match status" value="1"/>
</dbReference>
<evidence type="ECO:0000259" key="9">
    <source>
        <dbReference type="Pfam" id="PF01656"/>
    </source>
</evidence>